<dbReference type="AlphaFoldDB" id="A0A2N5SPZ8"/>
<proteinExistence type="predicted"/>
<evidence type="ECO:0000313" key="2">
    <source>
        <dbReference type="Proteomes" id="UP000235392"/>
    </source>
</evidence>
<dbReference type="EMBL" id="PGCI01000801">
    <property type="protein sequence ID" value="PLW15291.1"/>
    <property type="molecule type" value="Genomic_DNA"/>
</dbReference>
<gene>
    <name evidence="1" type="ORF">PCASD_17030</name>
</gene>
<protein>
    <submittedName>
        <fullName evidence="1">Uncharacterized protein</fullName>
    </submittedName>
</protein>
<reference evidence="1 2" key="1">
    <citation type="submission" date="2017-11" db="EMBL/GenBank/DDBJ databases">
        <title>De novo assembly and phasing of dikaryotic genomes from two isolates of Puccinia coronata f. sp. avenae, the causal agent of oat crown rust.</title>
        <authorList>
            <person name="Miller M.E."/>
            <person name="Zhang Y."/>
            <person name="Omidvar V."/>
            <person name="Sperschneider J."/>
            <person name="Schwessinger B."/>
            <person name="Raley C."/>
            <person name="Palmer J.M."/>
            <person name="Garnica D."/>
            <person name="Upadhyaya N."/>
            <person name="Rathjen J."/>
            <person name="Taylor J.M."/>
            <person name="Park R.F."/>
            <person name="Dodds P.N."/>
            <person name="Hirsch C.D."/>
            <person name="Kianian S.F."/>
            <person name="Figueroa M."/>
        </authorList>
    </citation>
    <scope>NUCLEOTIDE SEQUENCE [LARGE SCALE GENOMIC DNA]</scope>
    <source>
        <strain evidence="1">12SD80</strain>
    </source>
</reference>
<dbReference type="Proteomes" id="UP000235392">
    <property type="component" value="Unassembled WGS sequence"/>
</dbReference>
<sequence length="50" mass="5720">MFVNTEEGLCLKEGQTLDTGMDVDLGESSKFCYGQRMSKNHLTWLNWMAC</sequence>
<accession>A0A2N5SPZ8</accession>
<comment type="caution">
    <text evidence="1">The sequence shown here is derived from an EMBL/GenBank/DDBJ whole genome shotgun (WGS) entry which is preliminary data.</text>
</comment>
<name>A0A2N5SPZ8_9BASI</name>
<evidence type="ECO:0000313" key="1">
    <source>
        <dbReference type="EMBL" id="PLW15291.1"/>
    </source>
</evidence>
<organism evidence="1 2">
    <name type="scientific">Puccinia coronata f. sp. avenae</name>
    <dbReference type="NCBI Taxonomy" id="200324"/>
    <lineage>
        <taxon>Eukaryota</taxon>
        <taxon>Fungi</taxon>
        <taxon>Dikarya</taxon>
        <taxon>Basidiomycota</taxon>
        <taxon>Pucciniomycotina</taxon>
        <taxon>Pucciniomycetes</taxon>
        <taxon>Pucciniales</taxon>
        <taxon>Pucciniaceae</taxon>
        <taxon>Puccinia</taxon>
    </lineage>
</organism>